<comment type="caution">
    <text evidence="2">The sequence shown here is derived from an EMBL/GenBank/DDBJ whole genome shotgun (WGS) entry which is preliminary data.</text>
</comment>
<accession>A0ABR1GUI8</accession>
<protein>
    <submittedName>
        <fullName evidence="2">Uncharacterized protein</fullName>
    </submittedName>
</protein>
<sequence length="142" mass="15739">MPTPESTTEYSCEEDHELRQPRWSEPSSTEDSGGLTSGFIPVLESTEYSEQATSSGCMTDDLTFLSVEGRLLSLMGYKVKGIVVEERANTWEERNSMASPGVRHPNQKQYSPTEGQDSNAWDNDTVVSLLEAWDDIGTLNIA</sequence>
<gene>
    <name evidence="2" type="ORF">QQX98_008663</name>
</gene>
<evidence type="ECO:0000256" key="1">
    <source>
        <dbReference type="SAM" id="MobiDB-lite"/>
    </source>
</evidence>
<dbReference type="Proteomes" id="UP001498476">
    <property type="component" value="Unassembled WGS sequence"/>
</dbReference>
<evidence type="ECO:0000313" key="3">
    <source>
        <dbReference type="Proteomes" id="UP001498476"/>
    </source>
</evidence>
<feature type="compositionally biased region" description="Polar residues" evidence="1">
    <location>
        <begin position="107"/>
        <end position="120"/>
    </location>
</feature>
<dbReference type="EMBL" id="JAZAVJ010000160">
    <property type="protein sequence ID" value="KAK7409170.1"/>
    <property type="molecule type" value="Genomic_DNA"/>
</dbReference>
<organism evidence="2 3">
    <name type="scientific">Neonectria punicea</name>
    <dbReference type="NCBI Taxonomy" id="979145"/>
    <lineage>
        <taxon>Eukaryota</taxon>
        <taxon>Fungi</taxon>
        <taxon>Dikarya</taxon>
        <taxon>Ascomycota</taxon>
        <taxon>Pezizomycotina</taxon>
        <taxon>Sordariomycetes</taxon>
        <taxon>Hypocreomycetidae</taxon>
        <taxon>Hypocreales</taxon>
        <taxon>Nectriaceae</taxon>
        <taxon>Neonectria</taxon>
    </lineage>
</organism>
<feature type="compositionally biased region" description="Polar residues" evidence="1">
    <location>
        <begin position="1"/>
        <end position="10"/>
    </location>
</feature>
<proteinExistence type="predicted"/>
<feature type="region of interest" description="Disordered" evidence="1">
    <location>
        <begin position="1"/>
        <end position="43"/>
    </location>
</feature>
<name>A0ABR1GUI8_9HYPO</name>
<evidence type="ECO:0000313" key="2">
    <source>
        <dbReference type="EMBL" id="KAK7409170.1"/>
    </source>
</evidence>
<reference evidence="2 3" key="1">
    <citation type="journal article" date="2025" name="Microbiol. Resour. Announc.">
        <title>Draft genome sequences for Neonectria magnoliae and Neonectria punicea, canker pathogens of Liriodendron tulipifera and Acer saccharum in West Virginia.</title>
        <authorList>
            <person name="Petronek H.M."/>
            <person name="Kasson M.T."/>
            <person name="Metheny A.M."/>
            <person name="Stauder C.M."/>
            <person name="Lovett B."/>
            <person name="Lynch S.C."/>
            <person name="Garnas J.R."/>
            <person name="Kasson L.R."/>
            <person name="Stajich J.E."/>
        </authorList>
    </citation>
    <scope>NUCLEOTIDE SEQUENCE [LARGE SCALE GENOMIC DNA]</scope>
    <source>
        <strain evidence="2 3">NRRL 64653</strain>
    </source>
</reference>
<keyword evidence="3" id="KW-1185">Reference proteome</keyword>
<feature type="region of interest" description="Disordered" evidence="1">
    <location>
        <begin position="94"/>
        <end position="120"/>
    </location>
</feature>